<keyword evidence="3" id="KW-1185">Reference proteome</keyword>
<dbReference type="AlphaFoldDB" id="A0A9N8HSV8"/>
<gene>
    <name evidence="2" type="ORF">SEMRO_1205_G252250.1</name>
</gene>
<protein>
    <submittedName>
        <fullName evidence="2">Uncharacterized protein</fullName>
    </submittedName>
</protein>
<keyword evidence="1" id="KW-0732">Signal</keyword>
<organism evidence="2 3">
    <name type="scientific">Seminavis robusta</name>
    <dbReference type="NCBI Taxonomy" id="568900"/>
    <lineage>
        <taxon>Eukaryota</taxon>
        <taxon>Sar</taxon>
        <taxon>Stramenopiles</taxon>
        <taxon>Ochrophyta</taxon>
        <taxon>Bacillariophyta</taxon>
        <taxon>Bacillariophyceae</taxon>
        <taxon>Bacillariophycidae</taxon>
        <taxon>Naviculales</taxon>
        <taxon>Naviculaceae</taxon>
        <taxon>Seminavis</taxon>
    </lineage>
</organism>
<dbReference type="EMBL" id="CAICTM010001203">
    <property type="protein sequence ID" value="CAB9521533.1"/>
    <property type="molecule type" value="Genomic_DNA"/>
</dbReference>
<comment type="caution">
    <text evidence="2">The sequence shown here is derived from an EMBL/GenBank/DDBJ whole genome shotgun (WGS) entry which is preliminary data.</text>
</comment>
<accession>A0A9N8HSV8</accession>
<reference evidence="2" key="1">
    <citation type="submission" date="2020-06" db="EMBL/GenBank/DDBJ databases">
        <authorList>
            <consortium name="Plant Systems Biology data submission"/>
        </authorList>
    </citation>
    <scope>NUCLEOTIDE SEQUENCE</scope>
    <source>
        <strain evidence="2">D6</strain>
    </source>
</reference>
<evidence type="ECO:0000256" key="1">
    <source>
        <dbReference type="SAM" id="SignalP"/>
    </source>
</evidence>
<sequence>MKISVSLIVMMMIGLVAMPCAAMGKPVAIGGESNHTDAFGKGGVSFGGISGAVGVVVDRSDPIIKHLVGEVTVNGRPVDEEFLHDIAMMRGILDVCQTTADSLDPVYECVLRVSGNLMEGKDAMERLVIASKMLVAEYEVAMQNDEAKTKSTVLQTLLQYKKSKVSDALYETTSSKLCALKCNVKFSEHFKKLLDSRLALYLGTIPLLPCDWQLVDQFKATTNRLGDNHEATMERVYGLIDSAEKQVQEGYEAAIEALERRVQEGKAYGEQLKQKIKILEQLEGCLKGESSCYVDAADVLEVFDDEPGKAESYLQAFEEARTESSEQSMD</sequence>
<feature type="chain" id="PRO_5040447427" evidence="1">
    <location>
        <begin position="23"/>
        <end position="330"/>
    </location>
</feature>
<evidence type="ECO:0000313" key="3">
    <source>
        <dbReference type="Proteomes" id="UP001153069"/>
    </source>
</evidence>
<dbReference type="Proteomes" id="UP001153069">
    <property type="component" value="Unassembled WGS sequence"/>
</dbReference>
<feature type="signal peptide" evidence="1">
    <location>
        <begin position="1"/>
        <end position="22"/>
    </location>
</feature>
<name>A0A9N8HSV8_9STRA</name>
<evidence type="ECO:0000313" key="2">
    <source>
        <dbReference type="EMBL" id="CAB9521533.1"/>
    </source>
</evidence>
<proteinExistence type="predicted"/>